<evidence type="ECO:0000256" key="11">
    <source>
        <dbReference type="ARBA" id="ARBA00023170"/>
    </source>
</evidence>
<keyword evidence="10 13" id="KW-0472">Membrane</keyword>
<dbReference type="PANTHER" id="PTHR12625:SF2">
    <property type="entry name" value="PROTEIN LMBR1L"/>
    <property type="match status" value="1"/>
</dbReference>
<name>A0A8B9ZR41_9AVES</name>
<feature type="region of interest" description="Disordered" evidence="12">
    <location>
        <begin position="615"/>
        <end position="639"/>
    </location>
</feature>
<dbReference type="PRINTS" id="PR01692">
    <property type="entry name" value="LIPOCALINIMR"/>
</dbReference>
<evidence type="ECO:0000256" key="8">
    <source>
        <dbReference type="ARBA" id="ARBA00022824"/>
    </source>
</evidence>
<keyword evidence="9 13" id="KW-1133">Transmembrane helix</keyword>
<dbReference type="Pfam" id="PF04791">
    <property type="entry name" value="LMBR1"/>
    <property type="match status" value="1"/>
</dbReference>
<evidence type="ECO:0000256" key="13">
    <source>
        <dbReference type="SAM" id="Phobius"/>
    </source>
</evidence>
<protein>
    <submittedName>
        <fullName evidence="14">Limb development membrane protein 1 like</fullName>
    </submittedName>
</protein>
<feature type="transmembrane region" description="Helical" evidence="13">
    <location>
        <begin position="155"/>
        <end position="175"/>
    </location>
</feature>
<reference evidence="14" key="2">
    <citation type="submission" date="2025-09" db="UniProtKB">
        <authorList>
            <consortium name="Ensembl"/>
        </authorList>
    </citation>
    <scope>IDENTIFICATION</scope>
</reference>
<accession>A0A8B9ZR41</accession>
<feature type="transmembrane region" description="Helical" evidence="13">
    <location>
        <begin position="328"/>
        <end position="355"/>
    </location>
</feature>
<feature type="compositionally biased region" description="Low complexity" evidence="12">
    <location>
        <begin position="40"/>
        <end position="49"/>
    </location>
</feature>
<evidence type="ECO:0000256" key="4">
    <source>
        <dbReference type="ARBA" id="ARBA00022475"/>
    </source>
</evidence>
<keyword evidence="6" id="KW-0879">Wnt signaling pathway</keyword>
<dbReference type="AlphaFoldDB" id="A0A8B9ZR41"/>
<evidence type="ECO:0000256" key="6">
    <source>
        <dbReference type="ARBA" id="ARBA00022687"/>
    </source>
</evidence>
<evidence type="ECO:0000256" key="3">
    <source>
        <dbReference type="ARBA" id="ARBA00010487"/>
    </source>
</evidence>
<keyword evidence="7 13" id="KW-0812">Transmembrane</keyword>
<evidence type="ECO:0000313" key="14">
    <source>
        <dbReference type="Ensembl" id="ENSAZOP00000008730.1"/>
    </source>
</evidence>
<feature type="region of interest" description="Disordered" evidence="12">
    <location>
        <begin position="22"/>
        <end position="50"/>
    </location>
</feature>
<dbReference type="PANTHER" id="PTHR12625">
    <property type="entry name" value="LIPOCALIN-1 INTERACTING MEMBRANE RECEPTOR LIMR"/>
    <property type="match status" value="1"/>
</dbReference>
<evidence type="ECO:0000313" key="15">
    <source>
        <dbReference type="Proteomes" id="UP000694549"/>
    </source>
</evidence>
<proteinExistence type="inferred from homology"/>
<dbReference type="Proteomes" id="UP000694549">
    <property type="component" value="Unplaced"/>
</dbReference>
<evidence type="ECO:0000256" key="10">
    <source>
        <dbReference type="ARBA" id="ARBA00023136"/>
    </source>
</evidence>
<dbReference type="GO" id="GO:0004888">
    <property type="term" value="F:transmembrane signaling receptor activity"/>
    <property type="evidence" value="ECO:0007669"/>
    <property type="project" value="TreeGrafter"/>
</dbReference>
<feature type="compositionally biased region" description="Gly residues" evidence="12">
    <location>
        <begin position="27"/>
        <end position="39"/>
    </location>
</feature>
<dbReference type="GO" id="GO:0016055">
    <property type="term" value="P:Wnt signaling pathway"/>
    <property type="evidence" value="ECO:0007669"/>
    <property type="project" value="UniProtKB-KW"/>
</dbReference>
<evidence type="ECO:0000256" key="2">
    <source>
        <dbReference type="ARBA" id="ARBA00004651"/>
    </source>
</evidence>
<dbReference type="GO" id="GO:0005886">
    <property type="term" value="C:plasma membrane"/>
    <property type="evidence" value="ECO:0007669"/>
    <property type="project" value="UniProtKB-SubCell"/>
</dbReference>
<keyword evidence="8" id="KW-0256">Endoplasmic reticulum</keyword>
<feature type="transmembrane region" description="Helical" evidence="13">
    <location>
        <begin position="239"/>
        <end position="267"/>
    </location>
</feature>
<sequence length="639" mass="69283">MGAEAGPFEAAAERIHCSERRMRWAGPGPGGASPPGAAGGPARLGSAPRCARIQPGPAPSFALTRLGSALRCVRILLGLARPGPARLSPAICPDPARFSPARPCPVSGFGPAPPCALSCPGSARHGHAGRPMAPVEHDALAVREQLFHERVRECIICALLFASLYILCHFIITHFKKQTDFAAVHDDEDAAVNRIALGMCTFTLAVALGAVLLLPFSIISNEVLLSFPHNYYIQWLNGSLIHGLWNLVFLFSNMSLVFLMPFAYFFTESEGFAGSKKGIMARVYETSVVLLLLTLLVLGMVWVASAIVGNNAASRQSLYDLWEYYLPYLYSCISLFGVLLLLLCTPFGLSTMFTVTGKLLVKPRLLEDLDEQLSCTRFEEAAVSRRIASGKTSCWLNLNVGLLREQLLAIQSKRRKLERRHRASPWQRNLGYPLAMLGLLALTGISVLIVCFHVLELLLDDAAMPRGIQDAPLGQVSFSIFGTFGAALQVVLIFYLMLSSVVGFYSSPLFTRLLPERQDTPLTKVRAPPGVAWLSPCPCALCGVPTRGHHASLRLPLPPARPREQVQDRGAVPRLLQILLFFPRRSSGTACPCWCSALPCPSSPGRWVRCTGAGAGTGAAPRGRHALTPPSPSCRDHPL</sequence>
<comment type="similarity">
    <text evidence="3">Belongs to the LIMR family.</text>
</comment>
<dbReference type="Ensembl" id="ENSAZOT00000009318.1">
    <property type="protein sequence ID" value="ENSAZOP00000008730.1"/>
    <property type="gene ID" value="ENSAZOG00000005497.1"/>
</dbReference>
<evidence type="ECO:0000256" key="12">
    <source>
        <dbReference type="SAM" id="MobiDB-lite"/>
    </source>
</evidence>
<dbReference type="InterPro" id="IPR008075">
    <property type="entry name" value="LIMR"/>
</dbReference>
<keyword evidence="15" id="KW-1185">Reference proteome</keyword>
<reference evidence="14" key="1">
    <citation type="submission" date="2025-08" db="UniProtKB">
        <authorList>
            <consortium name="Ensembl"/>
        </authorList>
    </citation>
    <scope>IDENTIFICATION</scope>
</reference>
<keyword evidence="4" id="KW-1003">Cell membrane</keyword>
<evidence type="ECO:0000256" key="9">
    <source>
        <dbReference type="ARBA" id="ARBA00022989"/>
    </source>
</evidence>
<evidence type="ECO:0000256" key="7">
    <source>
        <dbReference type="ARBA" id="ARBA00022692"/>
    </source>
</evidence>
<feature type="transmembrane region" description="Helical" evidence="13">
    <location>
        <begin position="195"/>
        <end position="219"/>
    </location>
</feature>
<dbReference type="GO" id="GO:0006898">
    <property type="term" value="P:receptor-mediated endocytosis"/>
    <property type="evidence" value="ECO:0007669"/>
    <property type="project" value="TreeGrafter"/>
</dbReference>
<keyword evidence="11" id="KW-0675">Receptor</keyword>
<feature type="transmembrane region" description="Helical" evidence="13">
    <location>
        <begin position="475"/>
        <end position="498"/>
    </location>
</feature>
<feature type="transmembrane region" description="Helical" evidence="13">
    <location>
        <begin position="288"/>
        <end position="308"/>
    </location>
</feature>
<keyword evidence="5" id="KW-0254">Endocytosis</keyword>
<feature type="transmembrane region" description="Helical" evidence="13">
    <location>
        <begin position="430"/>
        <end position="455"/>
    </location>
</feature>
<organism evidence="14 15">
    <name type="scientific">Anas zonorhyncha</name>
    <name type="common">Eastern spot-billed duck</name>
    <dbReference type="NCBI Taxonomy" id="75864"/>
    <lineage>
        <taxon>Eukaryota</taxon>
        <taxon>Metazoa</taxon>
        <taxon>Chordata</taxon>
        <taxon>Craniata</taxon>
        <taxon>Vertebrata</taxon>
        <taxon>Euteleostomi</taxon>
        <taxon>Archelosauria</taxon>
        <taxon>Archosauria</taxon>
        <taxon>Dinosauria</taxon>
        <taxon>Saurischia</taxon>
        <taxon>Theropoda</taxon>
        <taxon>Coelurosauria</taxon>
        <taxon>Aves</taxon>
        <taxon>Neognathae</taxon>
        <taxon>Galloanserae</taxon>
        <taxon>Anseriformes</taxon>
        <taxon>Anatidae</taxon>
        <taxon>Anatinae</taxon>
        <taxon>Anas</taxon>
    </lineage>
</organism>
<evidence type="ECO:0000256" key="5">
    <source>
        <dbReference type="ARBA" id="ARBA00022583"/>
    </source>
</evidence>
<comment type="subcellular location">
    <subcellularLocation>
        <location evidence="2">Cell membrane</location>
        <topology evidence="2">Multi-pass membrane protein</topology>
    </subcellularLocation>
    <subcellularLocation>
        <location evidence="1">Endoplasmic reticulum membrane</location>
        <topology evidence="1">Multi-pass membrane protein</topology>
    </subcellularLocation>
</comment>
<dbReference type="GO" id="GO:0005789">
    <property type="term" value="C:endoplasmic reticulum membrane"/>
    <property type="evidence" value="ECO:0007669"/>
    <property type="project" value="UniProtKB-SubCell"/>
</dbReference>
<evidence type="ECO:0000256" key="1">
    <source>
        <dbReference type="ARBA" id="ARBA00004477"/>
    </source>
</evidence>
<dbReference type="InterPro" id="IPR006876">
    <property type="entry name" value="LMBR1-like_membr_prot"/>
</dbReference>